<protein>
    <submittedName>
        <fullName evidence="2">Uncharacterized protein</fullName>
    </submittedName>
</protein>
<evidence type="ECO:0000313" key="3">
    <source>
        <dbReference type="Proteomes" id="UP000095488"/>
    </source>
</evidence>
<feature type="coiled-coil region" evidence="1">
    <location>
        <begin position="185"/>
        <end position="215"/>
    </location>
</feature>
<gene>
    <name evidence="2" type="ORF">ERS852473_02259</name>
</gene>
<keyword evidence="1" id="KW-0175">Coiled coil</keyword>
<comment type="caution">
    <text evidence="2">The sequence shown here is derived from an EMBL/GenBank/DDBJ whole genome shotgun (WGS) entry which is preliminary data.</text>
</comment>
<reference evidence="2 3" key="1">
    <citation type="submission" date="2015-09" db="EMBL/GenBank/DDBJ databases">
        <authorList>
            <consortium name="Pathogen Informatics"/>
        </authorList>
    </citation>
    <scope>NUCLEOTIDE SEQUENCE [LARGE SCALE GENOMIC DNA]</scope>
    <source>
        <strain evidence="2 3">2789STDY5834858</strain>
    </source>
</reference>
<evidence type="ECO:0000313" key="2">
    <source>
        <dbReference type="EMBL" id="CUO23321.1"/>
    </source>
</evidence>
<evidence type="ECO:0000256" key="1">
    <source>
        <dbReference type="SAM" id="Coils"/>
    </source>
</evidence>
<dbReference type="EMBL" id="CYZR01000012">
    <property type="protein sequence ID" value="CUO23321.1"/>
    <property type="molecule type" value="Genomic_DNA"/>
</dbReference>
<dbReference type="Proteomes" id="UP000095488">
    <property type="component" value="Unassembled WGS sequence"/>
</dbReference>
<keyword evidence="3" id="KW-1185">Reference proteome</keyword>
<sequence>MVADAFFFAKMKGGEIKMENRKLKRVVIKEELVELTGDFKSAIVLNQLIYWSERTKDTDKFLNEERERIEKYGNYEFDGEKAEIIKDALTHGWIYKKASELAEDCMIGLSNATMGRILKNLIANGWIDERSNPIYKWDRTKQYRVNIAKIQSDLNKIGYALEGYSLGTACNNSFQNENSSFNHEKSNFQNEKLQIQNEKSELQNEKSQFQNEKAIPEITTEIKNTETIYKDSTTQFLACSDIKENAKTFNQVEIVEDNTHLILSKNQRSKVLLWDVIRLKKSIEIFKEQQGQYFALLEKIYLDNKNFVPKSNNKPSNFANFTQREYDYDKLEAQLLGWDTSDDDWE</sequence>
<proteinExistence type="predicted"/>
<organism evidence="2 3">
    <name type="scientific">Sarcina ventriculi</name>
    <name type="common">Clostridium ventriculi</name>
    <dbReference type="NCBI Taxonomy" id="1267"/>
    <lineage>
        <taxon>Bacteria</taxon>
        <taxon>Bacillati</taxon>
        <taxon>Bacillota</taxon>
        <taxon>Clostridia</taxon>
        <taxon>Eubacteriales</taxon>
        <taxon>Clostridiaceae</taxon>
        <taxon>Sarcina</taxon>
    </lineage>
</organism>
<name>A0ABM9USJ3_SARVE</name>
<accession>A0ABM9USJ3</accession>